<dbReference type="Gene3D" id="2.60.120.680">
    <property type="entry name" value="GOLD domain"/>
    <property type="match status" value="1"/>
</dbReference>
<feature type="region of interest" description="Disordered" evidence="1">
    <location>
        <begin position="653"/>
        <end position="695"/>
    </location>
</feature>
<feature type="region of interest" description="Disordered" evidence="1">
    <location>
        <begin position="582"/>
        <end position="635"/>
    </location>
</feature>
<comment type="caution">
    <text evidence="2">The sequence shown here is derived from an EMBL/GenBank/DDBJ whole genome shotgun (WGS) entry which is preliminary data.</text>
</comment>
<dbReference type="SUPFAM" id="SSF101576">
    <property type="entry name" value="Supernatant protein factor (SPF), C-terminal domain"/>
    <property type="match status" value="1"/>
</dbReference>
<proteinExistence type="predicted"/>
<dbReference type="Proteomes" id="UP000626109">
    <property type="component" value="Unassembled WGS sequence"/>
</dbReference>
<dbReference type="Gene3D" id="3.40.525.10">
    <property type="entry name" value="CRAL-TRIO lipid binding domain"/>
    <property type="match status" value="1"/>
</dbReference>
<name>A0A813IQ88_POLGL</name>
<sequence length="695" mass="77897">MAGLDFLSTPEELELIGLLRTRFQEEFESRSRDGRDFPAFFGDLALTRVLRECSGDLEKACQWFSQFLLTMVEIRGDELVASLTGKLDAAESAGRRVDVSDLEHYEVFKDHVSFIFTADQFATSGDPVTYLPACDLDKRAIIQSGEWQKYERFVISMGLMRAIELDSRLSRKEGRLARALMILDLYGCTLSSLSCGEYDRAYEKTVQHLQKLAVQVTGDIWVLNTPWFGHRIFAVPWNGSSEAALVRQVGEFETSRRRAPKLIVGELRGERVEQLVRQGSTFEQSVAVKPGQAVTWAFLVAPGGFALPPPDVEFSVAAIWEDFGQEKQVPEQVPDDCPVMAWELGLETGAEDVTEEVVVGAAKISSLDGETSGRFLAPKAGVVVLRWSNGHNILRSKALHFKVALQEADQARLRHRSGGFFRYEEVRDPLAVASSSPGYLRRSQWMTAGPACEELNHAERESASILRDERTEVRRSRSFAREEHRLNCIQSNDLAAAERARRLQEDPMIGRKNLSGETGYDVVSHSYSKSPIGAALEYHDDLIRYKGKVRSANLALRGHLGFNLILGEQTYAISLPPPPQPLRMASYDCDDASASTTSLRQSPHKHLPERRQHHPPEQNPNHQHHQQQQLQRRNKDGAPMFAWADACDDARSTRSSTRSDVAPKPPWASQAQTWTDGWHASGGLGRSTRTSQRTR</sequence>
<evidence type="ECO:0000313" key="3">
    <source>
        <dbReference type="Proteomes" id="UP000626109"/>
    </source>
</evidence>
<reference evidence="2" key="1">
    <citation type="submission" date="2021-02" db="EMBL/GenBank/DDBJ databases">
        <authorList>
            <person name="Dougan E. K."/>
            <person name="Rhodes N."/>
            <person name="Thang M."/>
            <person name="Chan C."/>
        </authorList>
    </citation>
    <scope>NUCLEOTIDE SEQUENCE</scope>
</reference>
<organism evidence="2 3">
    <name type="scientific">Polarella glacialis</name>
    <name type="common">Dinoflagellate</name>
    <dbReference type="NCBI Taxonomy" id="89957"/>
    <lineage>
        <taxon>Eukaryota</taxon>
        <taxon>Sar</taxon>
        <taxon>Alveolata</taxon>
        <taxon>Dinophyceae</taxon>
        <taxon>Suessiales</taxon>
        <taxon>Suessiaceae</taxon>
        <taxon>Polarella</taxon>
    </lineage>
</organism>
<gene>
    <name evidence="2" type="ORF">PGLA2088_LOCUS13060</name>
</gene>
<dbReference type="InterPro" id="IPR036598">
    <property type="entry name" value="GOLD_dom_sf"/>
</dbReference>
<dbReference type="EMBL" id="CAJNNW010015519">
    <property type="protein sequence ID" value="CAE8657819.1"/>
    <property type="molecule type" value="Genomic_DNA"/>
</dbReference>
<feature type="compositionally biased region" description="Basic residues" evidence="1">
    <location>
        <begin position="602"/>
        <end position="613"/>
    </location>
</feature>
<evidence type="ECO:0000256" key="1">
    <source>
        <dbReference type="SAM" id="MobiDB-lite"/>
    </source>
</evidence>
<accession>A0A813IQ88</accession>
<evidence type="ECO:0000313" key="2">
    <source>
        <dbReference type="EMBL" id="CAE8657819.1"/>
    </source>
</evidence>
<dbReference type="InterPro" id="IPR036865">
    <property type="entry name" value="CRAL-TRIO_dom_sf"/>
</dbReference>
<dbReference type="AlphaFoldDB" id="A0A813IQ88"/>
<protein>
    <submittedName>
        <fullName evidence="2">Uncharacterized protein</fullName>
    </submittedName>
</protein>